<dbReference type="Proteomes" id="UP001239445">
    <property type="component" value="Unassembled WGS sequence"/>
</dbReference>
<evidence type="ECO:0000313" key="2">
    <source>
        <dbReference type="Proteomes" id="UP001239445"/>
    </source>
</evidence>
<keyword evidence="1" id="KW-0378">Hydrolase</keyword>
<sequence>MDVLDRLQLPLARTAEDQRPVVVMTCGIAGSGKSTLSKAILAKHPNFTRLSIDCIVYDKHGLYAVDYPPELYSVYQEEADVEYMSNLKTLLGEARDVVVDRALYSREDRKNFKKLVEEMGGRWILVFFRPASKDVIWSRIEQRQRGPLNADSAFEMTNDILDRYWEGFEWPDGEGEVVVDVVE</sequence>
<gene>
    <name evidence="1" type="ORF">QBC47DRAFT_168686</name>
</gene>
<dbReference type="AlphaFoldDB" id="A0AAJ0BH33"/>
<dbReference type="EMBL" id="MU839831">
    <property type="protein sequence ID" value="KAK1756712.1"/>
    <property type="molecule type" value="Genomic_DNA"/>
</dbReference>
<organism evidence="1 2">
    <name type="scientific">Echria macrotheca</name>
    <dbReference type="NCBI Taxonomy" id="438768"/>
    <lineage>
        <taxon>Eukaryota</taxon>
        <taxon>Fungi</taxon>
        <taxon>Dikarya</taxon>
        <taxon>Ascomycota</taxon>
        <taxon>Pezizomycotina</taxon>
        <taxon>Sordariomycetes</taxon>
        <taxon>Sordariomycetidae</taxon>
        <taxon>Sordariales</taxon>
        <taxon>Schizotheciaceae</taxon>
        <taxon>Echria</taxon>
    </lineage>
</organism>
<dbReference type="Gene3D" id="3.40.50.300">
    <property type="entry name" value="P-loop containing nucleotide triphosphate hydrolases"/>
    <property type="match status" value="1"/>
</dbReference>
<dbReference type="SUPFAM" id="SSF52540">
    <property type="entry name" value="P-loop containing nucleoside triphosphate hydrolases"/>
    <property type="match status" value="1"/>
</dbReference>
<dbReference type="GO" id="GO:0016787">
    <property type="term" value="F:hydrolase activity"/>
    <property type="evidence" value="ECO:0007669"/>
    <property type="project" value="UniProtKB-KW"/>
</dbReference>
<proteinExistence type="predicted"/>
<comment type="caution">
    <text evidence="1">The sequence shown here is derived from an EMBL/GenBank/DDBJ whole genome shotgun (WGS) entry which is preliminary data.</text>
</comment>
<name>A0AAJ0BH33_9PEZI</name>
<evidence type="ECO:0000313" key="1">
    <source>
        <dbReference type="EMBL" id="KAK1756712.1"/>
    </source>
</evidence>
<protein>
    <submittedName>
        <fullName evidence="1">P-loop containing nucleoside triphosphate hydrolase</fullName>
    </submittedName>
</protein>
<accession>A0AAJ0BH33</accession>
<dbReference type="InterPro" id="IPR027417">
    <property type="entry name" value="P-loop_NTPase"/>
</dbReference>
<keyword evidence="2" id="KW-1185">Reference proteome</keyword>
<dbReference type="Pfam" id="PF13671">
    <property type="entry name" value="AAA_33"/>
    <property type="match status" value="1"/>
</dbReference>
<reference evidence="1" key="1">
    <citation type="submission" date="2023-06" db="EMBL/GenBank/DDBJ databases">
        <title>Genome-scale phylogeny and comparative genomics of the fungal order Sordariales.</title>
        <authorList>
            <consortium name="Lawrence Berkeley National Laboratory"/>
            <person name="Hensen N."/>
            <person name="Bonometti L."/>
            <person name="Westerberg I."/>
            <person name="Brannstrom I.O."/>
            <person name="Guillou S."/>
            <person name="Cros-Aarteil S."/>
            <person name="Calhoun S."/>
            <person name="Haridas S."/>
            <person name="Kuo A."/>
            <person name="Mondo S."/>
            <person name="Pangilinan J."/>
            <person name="Riley R."/>
            <person name="Labutti K."/>
            <person name="Andreopoulos B."/>
            <person name="Lipzen A."/>
            <person name="Chen C."/>
            <person name="Yanf M."/>
            <person name="Daum C."/>
            <person name="Ng V."/>
            <person name="Clum A."/>
            <person name="Steindorff A."/>
            <person name="Ohm R."/>
            <person name="Martin F."/>
            <person name="Silar P."/>
            <person name="Natvig D."/>
            <person name="Lalanne C."/>
            <person name="Gautier V."/>
            <person name="Ament-Velasquez S.L."/>
            <person name="Kruys A."/>
            <person name="Hutchinson M.I."/>
            <person name="Powell A.J."/>
            <person name="Barry K."/>
            <person name="Miller A.N."/>
            <person name="Grigoriev I.V."/>
            <person name="Debuchy R."/>
            <person name="Gladieux P."/>
            <person name="Thoren M.H."/>
            <person name="Johannesson H."/>
        </authorList>
    </citation>
    <scope>NUCLEOTIDE SEQUENCE</scope>
    <source>
        <strain evidence="1">PSN4</strain>
    </source>
</reference>